<comment type="catalytic activity">
    <reaction evidence="1">
        <text>Endonucleolytic cleavage of RNA, removing 5'-extranucleotides from tRNA precursor.</text>
        <dbReference type="EC" id="3.1.26.5"/>
    </reaction>
</comment>
<keyword evidence="9" id="KW-0378">Hydrolase</keyword>
<keyword evidence="13" id="KW-0496">Mitochondrion</keyword>
<comment type="cofactor">
    <cofactor evidence="2">
        <name>Mg(2+)</name>
        <dbReference type="ChEBI" id="CHEBI:18420"/>
    </cofactor>
</comment>
<dbReference type="Gene3D" id="1.25.40.10">
    <property type="entry name" value="Tetratricopeptide repeat domain"/>
    <property type="match status" value="1"/>
</dbReference>
<dbReference type="InterPro" id="IPR031595">
    <property type="entry name" value="PRORP_C"/>
</dbReference>
<comment type="similarity">
    <text evidence="4">Belongs to the PPR family. P subfamily.</text>
</comment>
<evidence type="ECO:0000259" key="16">
    <source>
        <dbReference type="Pfam" id="PF16953"/>
    </source>
</evidence>
<dbReference type="KEGG" id="xla:108699217"/>
<comment type="subcellular location">
    <subcellularLocation>
        <location evidence="3">Mitochondrion</location>
    </subcellularLocation>
</comment>
<keyword evidence="10" id="KW-0862">Zinc</keyword>
<evidence type="ECO:0000313" key="18">
    <source>
        <dbReference type="RefSeq" id="XP_018086642.1"/>
    </source>
</evidence>
<dbReference type="STRING" id="8355.A0A1L8FAV7"/>
<evidence type="ECO:0000256" key="7">
    <source>
        <dbReference type="ARBA" id="ARBA00022722"/>
    </source>
</evidence>
<organism evidence="17 18">
    <name type="scientific">Xenopus laevis</name>
    <name type="common">African clawed frog</name>
    <dbReference type="NCBI Taxonomy" id="8355"/>
    <lineage>
        <taxon>Eukaryota</taxon>
        <taxon>Metazoa</taxon>
        <taxon>Chordata</taxon>
        <taxon>Craniata</taxon>
        <taxon>Vertebrata</taxon>
        <taxon>Euteleostomi</taxon>
        <taxon>Amphibia</taxon>
        <taxon>Batrachia</taxon>
        <taxon>Anura</taxon>
        <taxon>Pipoidea</taxon>
        <taxon>Pipidae</taxon>
        <taxon>Xenopodinae</taxon>
        <taxon>Xenopus</taxon>
        <taxon>Xenopus</taxon>
    </lineage>
</organism>
<evidence type="ECO:0000256" key="5">
    <source>
        <dbReference type="ARBA" id="ARBA00012179"/>
    </source>
</evidence>
<evidence type="ECO:0000256" key="1">
    <source>
        <dbReference type="ARBA" id="ARBA00000928"/>
    </source>
</evidence>
<evidence type="ECO:0000313" key="19">
    <source>
        <dbReference type="Xenbase" id="XB-GENE-17330143"/>
    </source>
</evidence>
<dbReference type="Xenbase" id="XB-GENE-17330143">
    <property type="gene designation" value="prorp.L"/>
</dbReference>
<evidence type="ECO:0000313" key="17">
    <source>
        <dbReference type="Proteomes" id="UP000186698"/>
    </source>
</evidence>
<dbReference type="AGR" id="Xenbase:XB-GENE-17330143"/>
<evidence type="ECO:0000256" key="13">
    <source>
        <dbReference type="ARBA" id="ARBA00023128"/>
    </source>
</evidence>
<dbReference type="Bgee" id="108699217">
    <property type="expression patterns" value="Expressed in egg cell and 19 other cell types or tissues"/>
</dbReference>
<evidence type="ECO:0000256" key="10">
    <source>
        <dbReference type="ARBA" id="ARBA00022833"/>
    </source>
</evidence>
<dbReference type="RefSeq" id="XP_018086642.1">
    <property type="nucleotide sequence ID" value="XM_018231153.2"/>
</dbReference>
<dbReference type="EC" id="3.1.26.5" evidence="5"/>
<keyword evidence="6" id="KW-0819">tRNA processing</keyword>
<dbReference type="Pfam" id="PF16953">
    <property type="entry name" value="PRORP"/>
    <property type="match status" value="1"/>
</dbReference>
<dbReference type="CDD" id="cd18718">
    <property type="entry name" value="PIN_PRORP"/>
    <property type="match status" value="1"/>
</dbReference>
<accession>A0A1L8FAV7</accession>
<dbReference type="Gene3D" id="3.40.50.11980">
    <property type="match status" value="1"/>
</dbReference>
<evidence type="ECO:0000256" key="15">
    <source>
        <dbReference type="ARBA" id="ARBA00044559"/>
    </source>
</evidence>
<proteinExistence type="inferred from homology"/>
<dbReference type="OrthoDB" id="46913at2759"/>
<protein>
    <recommendedName>
        <fullName evidence="14">Mitochondrial ribonuclease P catalytic subunit</fullName>
        <ecNumber evidence="5">3.1.26.5</ecNumber>
    </recommendedName>
    <alternativeName>
        <fullName evidence="15">Mitochondrial ribonuclease P protein 3</fullName>
    </alternativeName>
</protein>
<dbReference type="GO" id="GO:0004526">
    <property type="term" value="F:ribonuclease P activity"/>
    <property type="evidence" value="ECO:0000318"/>
    <property type="project" value="GO_Central"/>
</dbReference>
<dbReference type="GO" id="GO:0097745">
    <property type="term" value="P:mitochondrial tRNA 5'-end processing"/>
    <property type="evidence" value="ECO:0000318"/>
    <property type="project" value="GO_Central"/>
</dbReference>
<evidence type="ECO:0000256" key="4">
    <source>
        <dbReference type="ARBA" id="ARBA00007626"/>
    </source>
</evidence>
<keyword evidence="8" id="KW-0479">Metal-binding</keyword>
<keyword evidence="12" id="KW-0809">Transit peptide</keyword>
<dbReference type="GO" id="GO:0001682">
    <property type="term" value="P:tRNA 5'-leader removal"/>
    <property type="evidence" value="ECO:0000318"/>
    <property type="project" value="GO_Central"/>
</dbReference>
<evidence type="ECO:0000256" key="14">
    <source>
        <dbReference type="ARBA" id="ARBA00044536"/>
    </source>
</evidence>
<dbReference type="AlphaFoldDB" id="A0A1L8FAV7"/>
<dbReference type="PaxDb" id="8355-A0A1L8FAV7"/>
<evidence type="ECO:0000256" key="2">
    <source>
        <dbReference type="ARBA" id="ARBA00001946"/>
    </source>
</evidence>
<evidence type="ECO:0000256" key="8">
    <source>
        <dbReference type="ARBA" id="ARBA00022723"/>
    </source>
</evidence>
<dbReference type="FunFam" id="1.25.40.10:FF:001403">
    <property type="entry name" value="Mitochondrial ribonuclease P protein 3-like Protein"/>
    <property type="match status" value="1"/>
</dbReference>
<gene>
    <name evidence="18 19" type="primary">prorp.L</name>
</gene>
<evidence type="ECO:0000256" key="6">
    <source>
        <dbReference type="ARBA" id="ARBA00022694"/>
    </source>
</evidence>
<evidence type="ECO:0000256" key="12">
    <source>
        <dbReference type="ARBA" id="ARBA00022946"/>
    </source>
</evidence>
<dbReference type="GO" id="GO:0046872">
    <property type="term" value="F:metal ion binding"/>
    <property type="evidence" value="ECO:0007669"/>
    <property type="project" value="UniProtKB-KW"/>
</dbReference>
<dbReference type="OMA" id="VKEPIRY"/>
<evidence type="ECO:0000256" key="3">
    <source>
        <dbReference type="ARBA" id="ARBA00004173"/>
    </source>
</evidence>
<dbReference type="GO" id="GO:0030678">
    <property type="term" value="C:mitochondrial ribonuclease P complex"/>
    <property type="evidence" value="ECO:0000318"/>
    <property type="project" value="GO_Central"/>
</dbReference>
<keyword evidence="17" id="KW-1185">Reference proteome</keyword>
<reference evidence="18" key="1">
    <citation type="submission" date="2025-08" db="UniProtKB">
        <authorList>
            <consortium name="RefSeq"/>
        </authorList>
    </citation>
    <scope>IDENTIFICATION</scope>
    <source>
        <strain evidence="18">J_2021</strain>
        <tissue evidence="18">Erythrocytes</tissue>
    </source>
</reference>
<dbReference type="CTD" id="108699217"/>
<evidence type="ECO:0000256" key="9">
    <source>
        <dbReference type="ARBA" id="ARBA00022801"/>
    </source>
</evidence>
<dbReference type="InterPro" id="IPR033495">
    <property type="entry name" value="MRPP3_PIN_dom"/>
</dbReference>
<name>A0A1L8FAV7_XENLA</name>
<dbReference type="PANTHER" id="PTHR13547:SF1">
    <property type="entry name" value="MITOCHONDRIAL RIBONUCLEASE P CATALYTIC SUBUNIT"/>
    <property type="match status" value="1"/>
</dbReference>
<sequence length="577" mass="66558">MIAVRILYRTWSIKSCGMNGFMWHGVPRLNCQQGLKWTISKCLSVGAGDNYKNSFAKRSKPSKNKVNRNGSPHTIAVFSAGAAKARSEVMQHKAKTFHDSENTFPQKGQIEIPSGPLEAKEWSKLKDESRRVRGFEDFMMSQMISANSDIDVAKSLLVFAAKEQSGISYKLLLKYLALCVRQNQVAEVCDVYDIMKNKFKTFDTGAYSLFIKGFSLTDRWRDSISMLETLKKTITPSPVNYGHCIQGAIYHKDDELAWALYDEMLKADLTPCEETIQSLFNADPDLQHETFRNKLIGVLDYFRDHQIYPKEPLMQNIKSWFESIPNESWKGHLSTVSDTGYCQSCKQQLESIHLMPGEYMTLKDVFLRSVIEGHDTFRKTTPQELQEFCQFVKSRPPYDIVVDGLNVSYLTTKGPRSQTLLDVVSSLSSGGKRVLVLGRKHMLQESRIWLRHHMNLLQQRADCFFLDNISEDDPFLLYASLNSGIHCRFLTRDLMRDHKSCLPNAQTRRLFFKWQRGHQLVLPFYTPGNKVHLQPIMCYDTIMQRTDFSWHIPYDKMGVDRASFEVPKTWLCLQKKH</sequence>
<keyword evidence="7" id="KW-0540">Nuclease</keyword>
<keyword evidence="11" id="KW-0460">Magnesium</keyword>
<dbReference type="PANTHER" id="PTHR13547">
    <property type="match status" value="1"/>
</dbReference>
<evidence type="ECO:0000256" key="11">
    <source>
        <dbReference type="ARBA" id="ARBA00022842"/>
    </source>
</evidence>
<dbReference type="Proteomes" id="UP000186698">
    <property type="component" value="Chromosome 8L"/>
</dbReference>
<dbReference type="InterPro" id="IPR011990">
    <property type="entry name" value="TPR-like_helical_dom_sf"/>
</dbReference>
<dbReference type="GeneID" id="108699217"/>
<feature type="domain" description="PRORP" evidence="16">
    <location>
        <begin position="337"/>
        <end position="572"/>
    </location>
</feature>